<dbReference type="GO" id="GO:0005990">
    <property type="term" value="P:lactose catabolic process"/>
    <property type="evidence" value="ECO:0007669"/>
    <property type="project" value="TreeGrafter"/>
</dbReference>
<dbReference type="Pfam" id="PF16353">
    <property type="entry name" value="LacZ_4"/>
    <property type="match status" value="1"/>
</dbReference>
<dbReference type="PROSITE" id="PS00608">
    <property type="entry name" value="GLYCOSYL_HYDROL_F2_2"/>
    <property type="match status" value="1"/>
</dbReference>
<dbReference type="InterPro" id="IPR008979">
    <property type="entry name" value="Galactose-bd-like_sf"/>
</dbReference>
<evidence type="ECO:0000256" key="6">
    <source>
        <dbReference type="ARBA" id="ARBA00022801"/>
    </source>
</evidence>
<dbReference type="Gene3D" id="2.70.98.10">
    <property type="match status" value="1"/>
</dbReference>
<dbReference type="PRINTS" id="PR00132">
    <property type="entry name" value="GLHYDRLASE2"/>
</dbReference>
<dbReference type="Gene3D" id="2.60.40.10">
    <property type="entry name" value="Immunoglobulins"/>
    <property type="match status" value="2"/>
</dbReference>
<evidence type="ECO:0000256" key="4">
    <source>
        <dbReference type="ARBA" id="ARBA00011245"/>
    </source>
</evidence>
<dbReference type="GO" id="GO:0009341">
    <property type="term" value="C:beta-galactosidase complex"/>
    <property type="evidence" value="ECO:0007669"/>
    <property type="project" value="InterPro"/>
</dbReference>
<evidence type="ECO:0000259" key="13">
    <source>
        <dbReference type="Pfam" id="PF02837"/>
    </source>
</evidence>
<feature type="chain" id="PRO_5012409293" description="beta-galactosidase" evidence="10">
    <location>
        <begin position="21"/>
        <end position="980"/>
    </location>
</feature>
<reference evidence="16 17" key="1">
    <citation type="submission" date="2016-11" db="EMBL/GenBank/DDBJ databases">
        <authorList>
            <person name="Jaros S."/>
            <person name="Januszkiewicz K."/>
            <person name="Wedrychowicz H."/>
        </authorList>
    </citation>
    <scope>NUCLEOTIDE SEQUENCE [LARGE SCALE GENOMIC DNA]</scope>
    <source>
        <strain evidence="16 17">DSM 26991</strain>
    </source>
</reference>
<evidence type="ECO:0000256" key="2">
    <source>
        <dbReference type="ARBA" id="ARBA00001913"/>
    </source>
</evidence>
<evidence type="ECO:0000256" key="9">
    <source>
        <dbReference type="ARBA" id="ARBA00032230"/>
    </source>
</evidence>
<dbReference type="GO" id="GO:0030246">
    <property type="term" value="F:carbohydrate binding"/>
    <property type="evidence" value="ECO:0007669"/>
    <property type="project" value="InterPro"/>
</dbReference>
<dbReference type="PANTHER" id="PTHR46323:SF2">
    <property type="entry name" value="BETA-GALACTOSIDASE"/>
    <property type="match status" value="1"/>
</dbReference>
<keyword evidence="17" id="KW-1185">Reference proteome</keyword>
<feature type="domain" description="Glycoside hydrolase family 2 catalytic" evidence="12">
    <location>
        <begin position="305"/>
        <end position="519"/>
    </location>
</feature>
<dbReference type="InterPro" id="IPR006101">
    <property type="entry name" value="Glyco_hydro_2"/>
</dbReference>
<dbReference type="Pfam" id="PF02929">
    <property type="entry name" value="Bgal_small_N"/>
    <property type="match status" value="1"/>
</dbReference>
<comment type="catalytic activity">
    <reaction evidence="1">
        <text>Hydrolysis of terminal non-reducing beta-D-galactose residues in beta-D-galactosides.</text>
        <dbReference type="EC" id="3.2.1.23"/>
    </reaction>
</comment>
<dbReference type="SUPFAM" id="SSF74650">
    <property type="entry name" value="Galactose mutarotase-like"/>
    <property type="match status" value="1"/>
</dbReference>
<keyword evidence="6" id="KW-0378">Hydrolase</keyword>
<evidence type="ECO:0000259" key="14">
    <source>
        <dbReference type="Pfam" id="PF02929"/>
    </source>
</evidence>
<feature type="domain" description="Glycoside hydrolase family 2 immunoglobulin-like beta-sandwich" evidence="11">
    <location>
        <begin position="204"/>
        <end position="298"/>
    </location>
</feature>
<dbReference type="InterPro" id="IPR023232">
    <property type="entry name" value="Glyco_hydro_2_AS"/>
</dbReference>
<dbReference type="OrthoDB" id="9801077at2"/>
<dbReference type="InterPro" id="IPR011013">
    <property type="entry name" value="Gal_mutarotase_sf_dom"/>
</dbReference>
<dbReference type="PANTHER" id="PTHR46323">
    <property type="entry name" value="BETA-GALACTOSIDASE"/>
    <property type="match status" value="1"/>
</dbReference>
<evidence type="ECO:0000259" key="15">
    <source>
        <dbReference type="Pfam" id="PF16353"/>
    </source>
</evidence>
<dbReference type="Pfam" id="PF00703">
    <property type="entry name" value="Glyco_hydro_2"/>
    <property type="match status" value="1"/>
</dbReference>
<dbReference type="SUPFAM" id="SSF49303">
    <property type="entry name" value="beta-Galactosidase/glucuronidase domain"/>
    <property type="match status" value="2"/>
</dbReference>
<dbReference type="EMBL" id="FQTV01000019">
    <property type="protein sequence ID" value="SHF99056.1"/>
    <property type="molecule type" value="Genomic_DNA"/>
</dbReference>
<dbReference type="EC" id="3.2.1.23" evidence="5"/>
<dbReference type="InterPro" id="IPR032312">
    <property type="entry name" value="LacZ_4"/>
</dbReference>
<dbReference type="InterPro" id="IPR036156">
    <property type="entry name" value="Beta-gal/glucu_dom_sf"/>
</dbReference>
<dbReference type="InterPro" id="IPR050347">
    <property type="entry name" value="Bact_Beta-galactosidase"/>
</dbReference>
<evidence type="ECO:0000256" key="8">
    <source>
        <dbReference type="ARBA" id="ARBA00023295"/>
    </source>
</evidence>
<dbReference type="SUPFAM" id="SSF49785">
    <property type="entry name" value="Galactose-binding domain-like"/>
    <property type="match status" value="1"/>
</dbReference>
<keyword evidence="7" id="KW-0106">Calcium</keyword>
<evidence type="ECO:0000256" key="1">
    <source>
        <dbReference type="ARBA" id="ARBA00001412"/>
    </source>
</evidence>
<evidence type="ECO:0000259" key="12">
    <source>
        <dbReference type="Pfam" id="PF02836"/>
    </source>
</evidence>
<gene>
    <name evidence="16" type="ORF">SAMN05444405_11939</name>
</gene>
<proteinExistence type="inferred from homology"/>
<evidence type="ECO:0000259" key="11">
    <source>
        <dbReference type="Pfam" id="PF00703"/>
    </source>
</evidence>
<sequence>MMRRLYTLMCMTAATLLLMAQQPHPERYYLSGTGLENTKTWKFYCTKGQHSGKWGKIQVPCNWELQGYGDYTYGRYYKTKGGVASNEEGTYRYSFKVPTAWKGQKVKIVFDGVMTDTKVTINGKSAGEMHQGGFYRFSYDITDLVDYKKTNELEVHVAKESANKSVNAAERKADWWLYSGIYRPVWLETTPQNAMDYVVVSAKADGKMTVGVDFAGDVKGYSLSASVKSLADGKVLSSNAGSTVSTSVKSNERLIWKTSWDKPKTWDPEHPNLYVVKLVLKDANNEIVQTKEIRTAFRTLEFFEKDGLYLNGTRLIVKGVNRHTFWPEGGRTTSHALSLQDAKLVKEMNMNAIRSHYPPDEHFLDVCDSIGILYMDELAGWQNSYDSNIGPKLVEEMIKRDVNHPCIMIWSNGNEGGWNNSLDKLFAKYDYLQQRHVVHPWADFNELDTHHYPAYLTGVGRFVNGYKVFMPTEFMHAMYDQGGGAGLRDFWERWMTSPYFAGGFIWAFCDEAIARTDKKGILDSDNSNAPDGLLGPHREKEGSFYAVRESWSPIQIKPMHVTSNFIGDFFVTNEYLFTNLSECTMKYKVLSCGAPLSGNTENKEIAAGDVKLPSIAPGETGKAHFDVPSALQQGDVLALEAFNKNGESICNWSYPIHLVEKYFDKSISKGVVAGSVGAAQNNMADATKNDSEIVLKGGNMTVTFNAENGMIKKILSEEKEIPFNNGPVPVGMKMKYDAAKSYINTVTIKDADKRERLTAGATYNCNAAVYCAKYLGAADSIVWTLTNDGLLYMDAVLLNRASGGGGFDDAFTDDEVYNLGLTFSYPEANCSGMKWFGKGPYRVWKNRLPGTNYGVWHKDYNNTITGESFENLIYPEFKGYHANLYWATLESKTTPFTVYAHNDGIYFRVFTPEEPKGRADGKPTMPEFPQGDISFLLDIPAICSFKPIKQQGPQSQPGNIRIKKGDEGVRINLMFDFRQK</sequence>
<dbReference type="Gene3D" id="3.20.20.80">
    <property type="entry name" value="Glycosidases"/>
    <property type="match status" value="1"/>
</dbReference>
<evidence type="ECO:0000313" key="17">
    <source>
        <dbReference type="Proteomes" id="UP000184509"/>
    </source>
</evidence>
<comment type="similarity">
    <text evidence="3">Belongs to the glycosyl hydrolase 2 family.</text>
</comment>
<dbReference type="InterPro" id="IPR006102">
    <property type="entry name" value="Ig-like_GH2"/>
</dbReference>
<comment type="cofactor">
    <cofactor evidence="2">
        <name>Ca(2+)</name>
        <dbReference type="ChEBI" id="CHEBI:29108"/>
    </cofactor>
</comment>
<feature type="domain" description="Beta-galactosidase" evidence="15">
    <location>
        <begin position="570"/>
        <end position="630"/>
    </location>
</feature>
<accession>A0A1M5G5Q1</accession>
<feature type="signal peptide" evidence="10">
    <location>
        <begin position="1"/>
        <end position="20"/>
    </location>
</feature>
<dbReference type="InterPro" id="IPR017853">
    <property type="entry name" value="GH"/>
</dbReference>
<evidence type="ECO:0000256" key="5">
    <source>
        <dbReference type="ARBA" id="ARBA00012756"/>
    </source>
</evidence>
<dbReference type="InterPro" id="IPR014718">
    <property type="entry name" value="GH-type_carb-bd"/>
</dbReference>
<evidence type="ECO:0000313" key="16">
    <source>
        <dbReference type="EMBL" id="SHF99056.1"/>
    </source>
</evidence>
<feature type="domain" description="Glycosyl hydrolases family 2 sugar binding" evidence="13">
    <location>
        <begin position="56"/>
        <end position="191"/>
    </location>
</feature>
<feature type="domain" description="Beta galactosidase small chain/" evidence="14">
    <location>
        <begin position="697"/>
        <end position="898"/>
    </location>
</feature>
<dbReference type="AlphaFoldDB" id="A0A1M5G5Q1"/>
<keyword evidence="8" id="KW-0326">Glycosidase</keyword>
<dbReference type="InterPro" id="IPR006103">
    <property type="entry name" value="Glyco_hydro_2_cat"/>
</dbReference>
<name>A0A1M5G5Q1_9BACE</name>
<comment type="subunit">
    <text evidence="4">Monomer.</text>
</comment>
<dbReference type="InterPro" id="IPR004199">
    <property type="entry name" value="B-gal_small/dom_5"/>
</dbReference>
<evidence type="ECO:0000256" key="7">
    <source>
        <dbReference type="ARBA" id="ARBA00022837"/>
    </source>
</evidence>
<dbReference type="Proteomes" id="UP000184509">
    <property type="component" value="Unassembled WGS sequence"/>
</dbReference>
<organism evidence="16 17">
    <name type="scientific">Bacteroides luti</name>
    <dbReference type="NCBI Taxonomy" id="1297750"/>
    <lineage>
        <taxon>Bacteria</taxon>
        <taxon>Pseudomonadati</taxon>
        <taxon>Bacteroidota</taxon>
        <taxon>Bacteroidia</taxon>
        <taxon>Bacteroidales</taxon>
        <taxon>Bacteroidaceae</taxon>
        <taxon>Bacteroides</taxon>
    </lineage>
</organism>
<dbReference type="Gene3D" id="2.60.120.260">
    <property type="entry name" value="Galactose-binding domain-like"/>
    <property type="match status" value="1"/>
</dbReference>
<dbReference type="GO" id="GO:0004565">
    <property type="term" value="F:beta-galactosidase activity"/>
    <property type="evidence" value="ECO:0007669"/>
    <property type="project" value="UniProtKB-EC"/>
</dbReference>
<dbReference type="SUPFAM" id="SSF51445">
    <property type="entry name" value="(Trans)glycosidases"/>
    <property type="match status" value="1"/>
</dbReference>
<evidence type="ECO:0000256" key="3">
    <source>
        <dbReference type="ARBA" id="ARBA00007401"/>
    </source>
</evidence>
<evidence type="ECO:0000256" key="10">
    <source>
        <dbReference type="SAM" id="SignalP"/>
    </source>
</evidence>
<dbReference type="STRING" id="1297750.SAMN05444405_11939"/>
<dbReference type="Pfam" id="PF02837">
    <property type="entry name" value="Glyco_hydro_2_N"/>
    <property type="match status" value="1"/>
</dbReference>
<protein>
    <recommendedName>
        <fullName evidence="5">beta-galactosidase</fullName>
        <ecNumber evidence="5">3.2.1.23</ecNumber>
    </recommendedName>
    <alternativeName>
        <fullName evidence="9">Lactase</fullName>
    </alternativeName>
</protein>
<dbReference type="InterPro" id="IPR006104">
    <property type="entry name" value="Glyco_hydro_2_N"/>
</dbReference>
<dbReference type="Pfam" id="PF02836">
    <property type="entry name" value="Glyco_hydro_2_C"/>
    <property type="match status" value="1"/>
</dbReference>
<keyword evidence="10" id="KW-0732">Signal</keyword>
<dbReference type="InterPro" id="IPR013783">
    <property type="entry name" value="Ig-like_fold"/>
</dbReference>